<dbReference type="InterPro" id="IPR001647">
    <property type="entry name" value="HTH_TetR"/>
</dbReference>
<dbReference type="EMBL" id="MVDE01000031">
    <property type="protein sequence ID" value="PKQ62984.1"/>
    <property type="molecule type" value="Genomic_DNA"/>
</dbReference>
<feature type="domain" description="HTH tetR-type" evidence="3">
    <location>
        <begin position="7"/>
        <end position="67"/>
    </location>
</feature>
<dbReference type="PANTHER" id="PTHR43479">
    <property type="entry name" value="ACREF/ENVCD OPERON REPRESSOR-RELATED"/>
    <property type="match status" value="1"/>
</dbReference>
<dbReference type="Gene3D" id="1.10.10.60">
    <property type="entry name" value="Homeodomain-like"/>
    <property type="match status" value="1"/>
</dbReference>
<dbReference type="PANTHER" id="PTHR43479:SF11">
    <property type="entry name" value="ACREF_ENVCD OPERON REPRESSOR-RELATED"/>
    <property type="match status" value="1"/>
</dbReference>
<protein>
    <recommendedName>
        <fullName evidence="3">HTH tetR-type domain-containing protein</fullName>
    </recommendedName>
</protein>
<comment type="caution">
    <text evidence="4">The sequence shown here is derived from an EMBL/GenBank/DDBJ whole genome shotgun (WGS) entry which is preliminary data.</text>
</comment>
<evidence type="ECO:0000259" key="3">
    <source>
        <dbReference type="PROSITE" id="PS50977"/>
    </source>
</evidence>
<evidence type="ECO:0000256" key="2">
    <source>
        <dbReference type="PROSITE-ProRule" id="PRU00335"/>
    </source>
</evidence>
<dbReference type="Pfam" id="PF00440">
    <property type="entry name" value="TetR_N"/>
    <property type="match status" value="1"/>
</dbReference>
<sequence>MILDKDEIAKNEIISEAQKLFQQYGLKKTTMDEIASACGKAKSTLYYYFKSKEDVFDAVINLELITLRQIVKNKVSLQKSMLDKISTYIVEFHKEVIRRANLYRIIKQNYFAEIAAKKYFSKMIEFEKSYIIRIIEDGYDLGEYNMVERSDIEWVAEMTLVSFYGLVEYSIEKDGFLDEEKMLKAVKILAPRIFC</sequence>
<dbReference type="Gene3D" id="1.10.357.10">
    <property type="entry name" value="Tetracycline Repressor, domain 2"/>
    <property type="match status" value="1"/>
</dbReference>
<name>A0A2N3HY55_9BACT</name>
<accession>A0A2N3HY55</accession>
<dbReference type="AlphaFoldDB" id="A0A2N3HY55"/>
<organism evidence="4 5">
    <name type="scientific">Labilibaculum manganireducens</name>
    <dbReference type="NCBI Taxonomy" id="1940525"/>
    <lineage>
        <taxon>Bacteria</taxon>
        <taxon>Pseudomonadati</taxon>
        <taxon>Bacteroidota</taxon>
        <taxon>Bacteroidia</taxon>
        <taxon>Marinilabiliales</taxon>
        <taxon>Marinifilaceae</taxon>
        <taxon>Labilibaculum</taxon>
    </lineage>
</organism>
<dbReference type="Proteomes" id="UP000233618">
    <property type="component" value="Unassembled WGS sequence"/>
</dbReference>
<evidence type="ECO:0000313" key="5">
    <source>
        <dbReference type="Proteomes" id="UP000233618"/>
    </source>
</evidence>
<evidence type="ECO:0000256" key="1">
    <source>
        <dbReference type="ARBA" id="ARBA00023125"/>
    </source>
</evidence>
<dbReference type="SUPFAM" id="SSF46689">
    <property type="entry name" value="Homeodomain-like"/>
    <property type="match status" value="1"/>
</dbReference>
<dbReference type="InterPro" id="IPR009057">
    <property type="entry name" value="Homeodomain-like_sf"/>
</dbReference>
<dbReference type="PROSITE" id="PS50977">
    <property type="entry name" value="HTH_TETR_2"/>
    <property type="match status" value="1"/>
</dbReference>
<proteinExistence type="predicted"/>
<keyword evidence="5" id="KW-1185">Reference proteome</keyword>
<keyword evidence="1 2" id="KW-0238">DNA-binding</keyword>
<gene>
    <name evidence="4" type="ORF">BZG01_16505</name>
</gene>
<dbReference type="GO" id="GO:0003677">
    <property type="term" value="F:DNA binding"/>
    <property type="evidence" value="ECO:0007669"/>
    <property type="project" value="UniProtKB-UniRule"/>
</dbReference>
<dbReference type="InterPro" id="IPR050624">
    <property type="entry name" value="HTH-type_Tx_Regulator"/>
</dbReference>
<dbReference type="RefSeq" id="WP_101310957.1">
    <property type="nucleotide sequence ID" value="NZ_MVDE01000031.1"/>
</dbReference>
<evidence type="ECO:0000313" key="4">
    <source>
        <dbReference type="EMBL" id="PKQ62984.1"/>
    </source>
</evidence>
<dbReference type="PRINTS" id="PR00455">
    <property type="entry name" value="HTHTETR"/>
</dbReference>
<reference evidence="4 5" key="1">
    <citation type="journal article" date="2017" name="Front. Microbiol.">
        <title>Labilibaculum manganireducens gen. nov., sp. nov. and Labilibaculum filiforme sp. nov., Novel Bacteroidetes Isolated from Subsurface Sediments of the Baltic Sea.</title>
        <authorList>
            <person name="Vandieken V."/>
            <person name="Marshall I.P."/>
            <person name="Niemann H."/>
            <person name="Engelen B."/>
            <person name="Cypionka H."/>
        </authorList>
    </citation>
    <scope>NUCLEOTIDE SEQUENCE [LARGE SCALE GENOMIC DNA]</scope>
    <source>
        <strain evidence="4 5">59.10-2M</strain>
    </source>
</reference>
<feature type="DNA-binding region" description="H-T-H motif" evidence="2">
    <location>
        <begin position="30"/>
        <end position="49"/>
    </location>
</feature>